<dbReference type="GO" id="GO:0006952">
    <property type="term" value="P:defense response"/>
    <property type="evidence" value="ECO:0007669"/>
    <property type="project" value="InterPro"/>
</dbReference>
<gene>
    <name evidence="4" type="ORF">DKX38_029672</name>
</gene>
<keyword evidence="2" id="KW-0677">Repeat</keyword>
<accession>A0A5N5J435</accession>
<dbReference type="Proteomes" id="UP000326939">
    <property type="component" value="Chromosome 19"/>
</dbReference>
<evidence type="ECO:0000256" key="2">
    <source>
        <dbReference type="ARBA" id="ARBA00022737"/>
    </source>
</evidence>
<evidence type="ECO:0000259" key="3">
    <source>
        <dbReference type="Pfam" id="PF20160"/>
    </source>
</evidence>
<protein>
    <recommendedName>
        <fullName evidence="3">C-JID domain-containing protein</fullName>
    </recommendedName>
</protein>
<dbReference type="AlphaFoldDB" id="A0A5N5J435"/>
<dbReference type="Pfam" id="PF07725">
    <property type="entry name" value="LRR_3"/>
    <property type="match status" value="1"/>
</dbReference>
<name>A0A5N5J435_9ROSI</name>
<dbReference type="InterPro" id="IPR001611">
    <property type="entry name" value="Leu-rich_rpt"/>
</dbReference>
<sequence>MLEMHDLLQEMAFNIVREQKSPGKRSRLCHPRDVVQVLEENKDRFPSKSLPQSFCAEHLVELDLCYSKVEKLWTGVQDVGNLRAIDLFGSKYLTELPDLSKAKNLVSLLLVFCSSLTEVPSSLQHLHKLEHLDLSGCNNLRSFPMLDSKVLRELHIDRCLDITKCPTISQNMIWLSLNETSLKEVPQSVTSKLEHLDLSGCSKITKFPEISRDIRSLCLDKTAITEVPSSIQFLKKLDYLSVSGCSKLESFPEITEPMTSLRWLRLDNTGIKELPLSIKDMVYLDELALDRTLIKMLPELPPRLRYLRAPDCESLETTMISINTRYGSLYNFANCFKLDQKPLIATMHLKIQSREKIPHDRIQIVLPGSEIPEWFGDKGIGSSLTIQLPSNCHQLKGIAFCLVFLLPLPSHEMLYALNFCRIYLEFHDGDDEDIFSKYSYTHYEFLKTRHSDHVFLQHDLYDKSNIFNSCHSDHMFLHYELGFVDFLRKYSGKEVTFKFYNEMSNVEGHVIRYGKGHVIPKRCELKSCGVPSSSSYRVVAADSHTPRDGKHGQEPSVEIHDVKGANKIEKVKEATFMHIARPARMPQKILLCGWRRDIDDMIVVSSFAKPLIFSFLRLDAAGMERKSTQRLYCSKVCRKDIILWLETRHGRYDYGNVMRIMKS</sequence>
<dbReference type="EMBL" id="VDCV01000019">
    <property type="protein sequence ID" value="KAB5512644.1"/>
    <property type="molecule type" value="Genomic_DNA"/>
</dbReference>
<dbReference type="InterPro" id="IPR032675">
    <property type="entry name" value="LRR_dom_sf"/>
</dbReference>
<dbReference type="PANTHER" id="PTHR11017:SF479">
    <property type="entry name" value="DISEASE RESISTANCE PROTEIN (TIR-NBS-LRR CLASS) FAMILY"/>
    <property type="match status" value="1"/>
</dbReference>
<reference evidence="5" key="1">
    <citation type="journal article" date="2019" name="Gigascience">
        <title>De novo genome assembly of the endangered Acer yangbiense, a plant species with extremely small populations endemic to Yunnan Province, China.</title>
        <authorList>
            <person name="Yang J."/>
            <person name="Wariss H.M."/>
            <person name="Tao L."/>
            <person name="Zhang R."/>
            <person name="Yun Q."/>
            <person name="Hollingsworth P."/>
            <person name="Dao Z."/>
            <person name="Luo G."/>
            <person name="Guo H."/>
            <person name="Ma Y."/>
            <person name="Sun W."/>
        </authorList>
    </citation>
    <scope>NUCLEOTIDE SEQUENCE [LARGE SCALE GENOMIC DNA]</scope>
    <source>
        <strain evidence="5">cv. br00</strain>
    </source>
</reference>
<evidence type="ECO:0000313" key="4">
    <source>
        <dbReference type="EMBL" id="KAB5512644.1"/>
    </source>
</evidence>
<comment type="caution">
    <text evidence="4">The sequence shown here is derived from an EMBL/GenBank/DDBJ whole genome shotgun (WGS) entry which is preliminary data.</text>
</comment>
<dbReference type="Pfam" id="PF20160">
    <property type="entry name" value="C-JID"/>
    <property type="match status" value="1"/>
</dbReference>
<feature type="domain" description="C-JID" evidence="3">
    <location>
        <begin position="366"/>
        <end position="530"/>
    </location>
</feature>
<dbReference type="InterPro" id="IPR044974">
    <property type="entry name" value="Disease_R_plants"/>
</dbReference>
<evidence type="ECO:0000256" key="1">
    <source>
        <dbReference type="ARBA" id="ARBA00022614"/>
    </source>
</evidence>
<organism evidence="4 5">
    <name type="scientific">Salix brachista</name>
    <dbReference type="NCBI Taxonomy" id="2182728"/>
    <lineage>
        <taxon>Eukaryota</taxon>
        <taxon>Viridiplantae</taxon>
        <taxon>Streptophyta</taxon>
        <taxon>Embryophyta</taxon>
        <taxon>Tracheophyta</taxon>
        <taxon>Spermatophyta</taxon>
        <taxon>Magnoliopsida</taxon>
        <taxon>eudicotyledons</taxon>
        <taxon>Gunneridae</taxon>
        <taxon>Pentapetalae</taxon>
        <taxon>rosids</taxon>
        <taxon>fabids</taxon>
        <taxon>Malpighiales</taxon>
        <taxon>Salicaceae</taxon>
        <taxon>Saliceae</taxon>
        <taxon>Salix</taxon>
    </lineage>
</organism>
<keyword evidence="5" id="KW-1185">Reference proteome</keyword>
<dbReference type="InterPro" id="IPR011713">
    <property type="entry name" value="Leu-rich_rpt_3"/>
</dbReference>
<dbReference type="PROSITE" id="PS51450">
    <property type="entry name" value="LRR"/>
    <property type="match status" value="1"/>
</dbReference>
<dbReference type="InterPro" id="IPR045344">
    <property type="entry name" value="C-JID"/>
</dbReference>
<proteinExistence type="predicted"/>
<dbReference type="PANTHER" id="PTHR11017">
    <property type="entry name" value="LEUCINE-RICH REPEAT-CONTAINING PROTEIN"/>
    <property type="match status" value="1"/>
</dbReference>
<evidence type="ECO:0000313" key="5">
    <source>
        <dbReference type="Proteomes" id="UP000326939"/>
    </source>
</evidence>
<dbReference type="SUPFAM" id="SSF52058">
    <property type="entry name" value="L domain-like"/>
    <property type="match status" value="1"/>
</dbReference>
<dbReference type="Gene3D" id="3.80.10.10">
    <property type="entry name" value="Ribonuclease Inhibitor"/>
    <property type="match status" value="2"/>
</dbReference>
<keyword evidence="1" id="KW-0433">Leucine-rich repeat</keyword>